<comment type="cofactor">
    <cofactor evidence="19 21">
        <name>heme c</name>
        <dbReference type="ChEBI" id="CHEBI:61717"/>
    </cofactor>
    <text evidence="19 21">Binds 2 heme C groups per subunit.</text>
</comment>
<evidence type="ECO:0000256" key="5">
    <source>
        <dbReference type="ARBA" id="ARBA00022475"/>
    </source>
</evidence>
<keyword evidence="17 19" id="KW-0406">Ion transport</keyword>
<keyword evidence="6 19" id="KW-0997">Cell inner membrane</keyword>
<keyword evidence="14 23" id="KW-1133">Transmembrane helix</keyword>
<evidence type="ECO:0000256" key="6">
    <source>
        <dbReference type="ARBA" id="ARBA00022519"/>
    </source>
</evidence>
<evidence type="ECO:0000256" key="23">
    <source>
        <dbReference type="SAM" id="Phobius"/>
    </source>
</evidence>
<proteinExistence type="inferred from homology"/>
<dbReference type="PANTHER" id="PTHR33751">
    <property type="entry name" value="CBB3-TYPE CYTOCHROME C OXIDASE SUBUNIT FIXP"/>
    <property type="match status" value="1"/>
</dbReference>
<dbReference type="GO" id="GO:0009055">
    <property type="term" value="F:electron transfer activity"/>
    <property type="evidence" value="ECO:0007669"/>
    <property type="project" value="InterPro"/>
</dbReference>
<dbReference type="Gene3D" id="1.10.760.10">
    <property type="entry name" value="Cytochrome c-like domain"/>
    <property type="match status" value="2"/>
</dbReference>
<dbReference type="GO" id="GO:0020037">
    <property type="term" value="F:heme binding"/>
    <property type="evidence" value="ECO:0007669"/>
    <property type="project" value="InterPro"/>
</dbReference>
<dbReference type="AlphaFoldDB" id="A0A9W6MPA6"/>
<comment type="similarity">
    <text evidence="3 19">Belongs to the CcoP / FixP family.</text>
</comment>
<feature type="binding site" description="axial binding residue" evidence="20">
    <location>
        <position position="233"/>
    </location>
    <ligand>
        <name>heme c</name>
        <dbReference type="ChEBI" id="CHEBI:61717"/>
        <label>2</label>
    </ligand>
    <ligandPart>
        <name>Fe</name>
        <dbReference type="ChEBI" id="CHEBI:18248"/>
    </ligandPart>
</feature>
<keyword evidence="26" id="KW-1185">Reference proteome</keyword>
<evidence type="ECO:0000256" key="11">
    <source>
        <dbReference type="ARBA" id="ARBA00022737"/>
    </source>
</evidence>
<accession>A0A9W6MPA6</accession>
<feature type="binding site" description="covalent" evidence="21">
    <location>
        <position position="131"/>
    </location>
    <ligand>
        <name>heme c</name>
        <dbReference type="ChEBI" id="CHEBI:61717"/>
        <label>1</label>
    </ligand>
</feature>
<gene>
    <name evidence="25" type="ORF">GCM10017621_29480</name>
</gene>
<dbReference type="InterPro" id="IPR009056">
    <property type="entry name" value="Cyt_c-like_dom"/>
</dbReference>
<dbReference type="Pfam" id="PF00034">
    <property type="entry name" value="Cytochrom_C"/>
    <property type="match status" value="1"/>
</dbReference>
<feature type="binding site" description="axial binding residue" evidence="20">
    <location>
        <position position="182"/>
    </location>
    <ligand>
        <name>heme c</name>
        <dbReference type="ChEBI" id="CHEBI:61717"/>
        <label>2</label>
    </ligand>
    <ligandPart>
        <name>Fe</name>
        <dbReference type="ChEBI" id="CHEBI:18248"/>
    </ligandPart>
</feature>
<evidence type="ECO:0000256" key="4">
    <source>
        <dbReference type="ARBA" id="ARBA00022448"/>
    </source>
</evidence>
<comment type="caution">
    <text evidence="25">The sequence shown here is derived from an EMBL/GenBank/DDBJ whole genome shotgun (WGS) entry which is preliminary data.</text>
</comment>
<evidence type="ECO:0000259" key="24">
    <source>
        <dbReference type="PROSITE" id="PS51007"/>
    </source>
</evidence>
<protein>
    <recommendedName>
        <fullName evidence="19">Cbb3-type cytochrome c oxidase subunit</fullName>
    </recommendedName>
</protein>
<dbReference type="EMBL" id="BSFE01000010">
    <property type="protein sequence ID" value="GLK53440.1"/>
    <property type="molecule type" value="Genomic_DNA"/>
</dbReference>
<keyword evidence="9 23" id="KW-0812">Transmembrane</keyword>
<evidence type="ECO:0000256" key="15">
    <source>
        <dbReference type="ARBA" id="ARBA00023002"/>
    </source>
</evidence>
<keyword evidence="8 19" id="KW-0679">Respiratory chain</keyword>
<dbReference type="PANTHER" id="PTHR33751:SF1">
    <property type="entry name" value="CBB3-TYPE CYTOCHROME C OXIDASE SUBUNIT FIXP"/>
    <property type="match status" value="1"/>
</dbReference>
<evidence type="ECO:0000256" key="3">
    <source>
        <dbReference type="ARBA" id="ARBA00006113"/>
    </source>
</evidence>
<feature type="region of interest" description="Disordered" evidence="22">
    <location>
        <begin position="1"/>
        <end position="24"/>
    </location>
</feature>
<evidence type="ECO:0000256" key="20">
    <source>
        <dbReference type="PIRSR" id="PIRSR000006-1"/>
    </source>
</evidence>
<comment type="subunit">
    <text evidence="19">Component of the cbb3-type cytochrome c oxidase.</text>
</comment>
<dbReference type="InterPro" id="IPR032858">
    <property type="entry name" value="CcoP_N"/>
</dbReference>
<sequence>MSEHDQERERDAHSGTATTGHEWDGIKELDTPLPRWWLWVFYASIAWSVVYMIFMPAWPALPGLAGETDHTRGLRDHSERANVAQAIEELHASRASGFAALEGASIDQIENDPQLLGFVRAAGEAAFGDNCATCHGSGAQGAIGYPNLNDDVWLWGGTYEDIRTTLRYGIRSEHPDTRFSQMPSFGRDELLTGSEIADVADYVLSMSGRAGDVSAEALARGQETYDIQCASCHMPDGTGDRMQGAPNLVDQDWLYGSSREQVINIIHRGPYGVMPAWEGRLNDATIDALAAYVYLLGGGEEAEGAANGPTGR</sequence>
<dbReference type="SUPFAM" id="SSF46626">
    <property type="entry name" value="Cytochrome c"/>
    <property type="match status" value="2"/>
</dbReference>
<evidence type="ECO:0000256" key="7">
    <source>
        <dbReference type="ARBA" id="ARBA00022617"/>
    </source>
</evidence>
<dbReference type="InterPro" id="IPR038414">
    <property type="entry name" value="CcoP_N_sf"/>
</dbReference>
<evidence type="ECO:0000256" key="8">
    <source>
        <dbReference type="ARBA" id="ARBA00022660"/>
    </source>
</evidence>
<organism evidence="25 26">
    <name type="scientific">Maricaulis virginensis</name>
    <dbReference type="NCBI Taxonomy" id="144022"/>
    <lineage>
        <taxon>Bacteria</taxon>
        <taxon>Pseudomonadati</taxon>
        <taxon>Pseudomonadota</taxon>
        <taxon>Alphaproteobacteria</taxon>
        <taxon>Maricaulales</taxon>
        <taxon>Maricaulaceae</taxon>
        <taxon>Maricaulis</taxon>
    </lineage>
</organism>
<evidence type="ECO:0000256" key="22">
    <source>
        <dbReference type="SAM" id="MobiDB-lite"/>
    </source>
</evidence>
<evidence type="ECO:0000256" key="21">
    <source>
        <dbReference type="PIRSR" id="PIRSR000006-2"/>
    </source>
</evidence>
<evidence type="ECO:0000256" key="12">
    <source>
        <dbReference type="ARBA" id="ARBA00022781"/>
    </source>
</evidence>
<dbReference type="Gene3D" id="6.10.280.130">
    <property type="match status" value="1"/>
</dbReference>
<comment type="pathway">
    <text evidence="2 19">Energy metabolism; oxidative phosphorylation.</text>
</comment>
<comment type="function">
    <text evidence="19">C-type cytochrome. Part of the cbb3-type cytochrome c oxidase complex.</text>
</comment>
<dbReference type="InterPro" id="IPR008168">
    <property type="entry name" value="Cyt_C_IC"/>
</dbReference>
<evidence type="ECO:0000256" key="18">
    <source>
        <dbReference type="ARBA" id="ARBA00023136"/>
    </source>
</evidence>
<dbReference type="NCBIfam" id="TIGR00782">
    <property type="entry name" value="ccoP"/>
    <property type="match status" value="1"/>
</dbReference>
<keyword evidence="15 19" id="KW-0560">Oxidoreductase</keyword>
<keyword evidence="18 19" id="KW-0472">Membrane</keyword>
<dbReference type="GO" id="GO:0005506">
    <property type="term" value="F:iron ion binding"/>
    <property type="evidence" value="ECO:0007669"/>
    <property type="project" value="InterPro"/>
</dbReference>
<evidence type="ECO:0000256" key="10">
    <source>
        <dbReference type="ARBA" id="ARBA00022723"/>
    </source>
</evidence>
<evidence type="ECO:0000256" key="1">
    <source>
        <dbReference type="ARBA" id="ARBA00004533"/>
    </source>
</evidence>
<comment type="subcellular location">
    <subcellularLocation>
        <location evidence="1 19">Cell inner membrane</location>
    </subcellularLocation>
</comment>
<evidence type="ECO:0000256" key="2">
    <source>
        <dbReference type="ARBA" id="ARBA00004673"/>
    </source>
</evidence>
<dbReference type="GO" id="GO:0005886">
    <property type="term" value="C:plasma membrane"/>
    <property type="evidence" value="ECO:0007669"/>
    <property type="project" value="UniProtKB-SubCell"/>
</dbReference>
<feature type="binding site" description="axial binding residue" evidence="20">
    <location>
        <position position="274"/>
    </location>
    <ligand>
        <name>heme c</name>
        <dbReference type="ChEBI" id="CHEBI:61717"/>
        <label>1</label>
    </ligand>
    <ligandPart>
        <name>Fe</name>
        <dbReference type="ChEBI" id="CHEBI:18248"/>
    </ligandPart>
</feature>
<evidence type="ECO:0000256" key="13">
    <source>
        <dbReference type="ARBA" id="ARBA00022982"/>
    </source>
</evidence>
<feature type="binding site" description="covalent" evidence="21">
    <location>
        <position position="134"/>
    </location>
    <ligand>
        <name>heme c</name>
        <dbReference type="ChEBI" id="CHEBI:61717"/>
        <label>1</label>
    </ligand>
</feature>
<evidence type="ECO:0000256" key="16">
    <source>
        <dbReference type="ARBA" id="ARBA00023004"/>
    </source>
</evidence>
<feature type="domain" description="Cytochrome c" evidence="24">
    <location>
        <begin position="118"/>
        <end position="207"/>
    </location>
</feature>
<dbReference type="InterPro" id="IPR050597">
    <property type="entry name" value="Cytochrome_c_Oxidase_Subunit"/>
</dbReference>
<evidence type="ECO:0000313" key="26">
    <source>
        <dbReference type="Proteomes" id="UP001143486"/>
    </source>
</evidence>
<keyword evidence="12 19" id="KW-0375">Hydrogen ion transport</keyword>
<dbReference type="Proteomes" id="UP001143486">
    <property type="component" value="Unassembled WGS sequence"/>
</dbReference>
<name>A0A9W6MPA6_9PROT</name>
<reference evidence="25" key="2">
    <citation type="submission" date="2023-01" db="EMBL/GenBank/DDBJ databases">
        <authorList>
            <person name="Sun Q."/>
            <person name="Evtushenko L."/>
        </authorList>
    </citation>
    <scope>NUCLEOTIDE SEQUENCE</scope>
    <source>
        <strain evidence="25">VKM B-1513</strain>
    </source>
</reference>
<keyword evidence="13 19" id="KW-0249">Electron transport</keyword>
<dbReference type="PROSITE" id="PS51007">
    <property type="entry name" value="CYTC"/>
    <property type="match status" value="2"/>
</dbReference>
<feature type="binding site" description="axial binding residue" evidence="20">
    <location>
        <position position="135"/>
    </location>
    <ligand>
        <name>heme c</name>
        <dbReference type="ChEBI" id="CHEBI:61717"/>
        <label>1</label>
    </ligand>
    <ligandPart>
        <name>Fe</name>
        <dbReference type="ChEBI" id="CHEBI:18248"/>
    </ligandPart>
</feature>
<dbReference type="GO" id="GO:1902600">
    <property type="term" value="P:proton transmembrane transport"/>
    <property type="evidence" value="ECO:0007669"/>
    <property type="project" value="UniProtKB-KW"/>
</dbReference>
<feature type="binding site" description="covalent" evidence="21">
    <location>
        <position position="229"/>
    </location>
    <ligand>
        <name>heme c</name>
        <dbReference type="ChEBI" id="CHEBI:61717"/>
        <label>2</label>
    </ligand>
</feature>
<keyword evidence="10 19" id="KW-0479">Metal-binding</keyword>
<feature type="compositionally biased region" description="Basic and acidic residues" evidence="22">
    <location>
        <begin position="1"/>
        <end position="13"/>
    </location>
</feature>
<keyword evidence="5 19" id="KW-1003">Cell membrane</keyword>
<dbReference type="PIRSF" id="PIRSF000006">
    <property type="entry name" value="Cbb3-Cox_fixP"/>
    <property type="match status" value="1"/>
</dbReference>
<feature type="domain" description="Cytochrome c" evidence="24">
    <location>
        <begin position="216"/>
        <end position="297"/>
    </location>
</feature>
<dbReference type="InterPro" id="IPR036909">
    <property type="entry name" value="Cyt_c-like_dom_sf"/>
</dbReference>
<keyword evidence="16 19" id="KW-0408">Iron</keyword>
<dbReference type="PRINTS" id="PR00605">
    <property type="entry name" value="CYTCHROMECIC"/>
</dbReference>
<dbReference type="InterPro" id="IPR004678">
    <property type="entry name" value="Cyt_c_oxidase_cbb3_su3"/>
</dbReference>
<dbReference type="Pfam" id="PF14715">
    <property type="entry name" value="FixP_N"/>
    <property type="match status" value="1"/>
</dbReference>
<evidence type="ECO:0000256" key="19">
    <source>
        <dbReference type="PIRNR" id="PIRNR000006"/>
    </source>
</evidence>
<evidence type="ECO:0000256" key="9">
    <source>
        <dbReference type="ARBA" id="ARBA00022692"/>
    </source>
</evidence>
<keyword evidence="4 19" id="KW-0813">Transport</keyword>
<dbReference type="GO" id="GO:0016491">
    <property type="term" value="F:oxidoreductase activity"/>
    <property type="evidence" value="ECO:0007669"/>
    <property type="project" value="UniProtKB-KW"/>
</dbReference>
<dbReference type="Pfam" id="PF13442">
    <property type="entry name" value="Cytochrome_CBB3"/>
    <property type="match status" value="1"/>
</dbReference>
<reference evidence="25" key="1">
    <citation type="journal article" date="2014" name="Int. J. Syst. Evol. Microbiol.">
        <title>Complete genome sequence of Corynebacterium casei LMG S-19264T (=DSM 44701T), isolated from a smear-ripened cheese.</title>
        <authorList>
            <consortium name="US DOE Joint Genome Institute (JGI-PGF)"/>
            <person name="Walter F."/>
            <person name="Albersmeier A."/>
            <person name="Kalinowski J."/>
            <person name="Ruckert C."/>
        </authorList>
    </citation>
    <scope>NUCLEOTIDE SEQUENCE</scope>
    <source>
        <strain evidence="25">VKM B-1513</strain>
    </source>
</reference>
<evidence type="ECO:0000256" key="14">
    <source>
        <dbReference type="ARBA" id="ARBA00022989"/>
    </source>
</evidence>
<dbReference type="RefSeq" id="WP_271187792.1">
    <property type="nucleotide sequence ID" value="NZ_BSFE01000010.1"/>
</dbReference>
<feature type="transmembrane region" description="Helical" evidence="23">
    <location>
        <begin position="36"/>
        <end position="54"/>
    </location>
</feature>
<evidence type="ECO:0000313" key="25">
    <source>
        <dbReference type="EMBL" id="GLK53440.1"/>
    </source>
</evidence>
<keyword evidence="11" id="KW-0677">Repeat</keyword>
<evidence type="ECO:0000256" key="17">
    <source>
        <dbReference type="ARBA" id="ARBA00023065"/>
    </source>
</evidence>
<keyword evidence="7 19" id="KW-0349">Heme</keyword>
<feature type="binding site" description="covalent" evidence="21">
    <location>
        <position position="232"/>
    </location>
    <ligand>
        <name>heme c</name>
        <dbReference type="ChEBI" id="CHEBI:61717"/>
        <label>2</label>
    </ligand>
</feature>